<name>A0A1H1SRS3_9ACTN</name>
<protein>
    <submittedName>
        <fullName evidence="2">Uncharacterized protein</fullName>
    </submittedName>
</protein>
<feature type="compositionally biased region" description="Low complexity" evidence="1">
    <location>
        <begin position="7"/>
        <end position="19"/>
    </location>
</feature>
<dbReference type="OrthoDB" id="3820033at2"/>
<feature type="compositionally biased region" description="Acidic residues" evidence="1">
    <location>
        <begin position="175"/>
        <end position="186"/>
    </location>
</feature>
<dbReference type="STRING" id="642780.SAMN04488570_2030"/>
<feature type="region of interest" description="Disordered" evidence="1">
    <location>
        <begin position="1"/>
        <end position="27"/>
    </location>
</feature>
<proteinExistence type="predicted"/>
<evidence type="ECO:0000313" key="2">
    <source>
        <dbReference type="EMBL" id="SDS50625.1"/>
    </source>
</evidence>
<feature type="region of interest" description="Disordered" evidence="1">
    <location>
        <begin position="166"/>
        <end position="186"/>
    </location>
</feature>
<evidence type="ECO:0000313" key="3">
    <source>
        <dbReference type="Proteomes" id="UP000198859"/>
    </source>
</evidence>
<dbReference type="AlphaFoldDB" id="A0A1H1SRS3"/>
<accession>A0A1H1SRS3</accession>
<keyword evidence="3" id="KW-1185">Reference proteome</keyword>
<dbReference type="Proteomes" id="UP000198859">
    <property type="component" value="Chromosome I"/>
</dbReference>
<evidence type="ECO:0000256" key="1">
    <source>
        <dbReference type="SAM" id="MobiDB-lite"/>
    </source>
</evidence>
<dbReference type="RefSeq" id="WP_157682817.1">
    <property type="nucleotide sequence ID" value="NZ_LT629757.1"/>
</dbReference>
<reference evidence="3" key="1">
    <citation type="submission" date="2016-10" db="EMBL/GenBank/DDBJ databases">
        <authorList>
            <person name="Varghese N."/>
            <person name="Submissions S."/>
        </authorList>
    </citation>
    <scope>NUCLEOTIDE SEQUENCE [LARGE SCALE GENOMIC DNA]</scope>
    <source>
        <strain evidence="3">DSM 22127</strain>
    </source>
</reference>
<dbReference type="EMBL" id="LT629757">
    <property type="protein sequence ID" value="SDS50625.1"/>
    <property type="molecule type" value="Genomic_DNA"/>
</dbReference>
<sequence>MTASFDPASSSASPAASSPEEPPTETLDLATQALRARPLPRSVEIADAVLRRSLSTPRRAELVRARGDRSWLRVSSLVLVAQVRAHVDEELEGGAVGRVLLDVDREGRLRALTVDLLVRYGHDILALGDRTRRLAAEAIGLALGPPASGDDLVTLTVSHVHVSDVTVGDPHLVDPTDEEPGDQPPT</sequence>
<gene>
    <name evidence="2" type="ORF">SAMN04488570_2030</name>
</gene>
<organism evidence="2 3">
    <name type="scientific">Nocardioides scoriae</name>
    <dbReference type="NCBI Taxonomy" id="642780"/>
    <lineage>
        <taxon>Bacteria</taxon>
        <taxon>Bacillati</taxon>
        <taxon>Actinomycetota</taxon>
        <taxon>Actinomycetes</taxon>
        <taxon>Propionibacteriales</taxon>
        <taxon>Nocardioidaceae</taxon>
        <taxon>Nocardioides</taxon>
    </lineage>
</organism>